<organism evidence="6 7">
    <name type="scientific">Bauldia litoralis</name>
    <dbReference type="NCBI Taxonomy" id="665467"/>
    <lineage>
        <taxon>Bacteria</taxon>
        <taxon>Pseudomonadati</taxon>
        <taxon>Pseudomonadota</taxon>
        <taxon>Alphaproteobacteria</taxon>
        <taxon>Hyphomicrobiales</taxon>
        <taxon>Kaistiaceae</taxon>
        <taxon>Bauldia</taxon>
    </lineage>
</organism>
<dbReference type="InterPro" id="IPR039424">
    <property type="entry name" value="SBP_5"/>
</dbReference>
<dbReference type="GO" id="GO:0015833">
    <property type="term" value="P:peptide transport"/>
    <property type="evidence" value="ECO:0007669"/>
    <property type="project" value="TreeGrafter"/>
</dbReference>
<evidence type="ECO:0000256" key="2">
    <source>
        <dbReference type="ARBA" id="ARBA00005695"/>
    </source>
</evidence>
<dbReference type="EMBL" id="FMXQ01000005">
    <property type="protein sequence ID" value="SDB37732.1"/>
    <property type="molecule type" value="Genomic_DNA"/>
</dbReference>
<accession>A0A1G6CXW0</accession>
<feature type="chain" id="PRO_5011689204" evidence="4">
    <location>
        <begin position="23"/>
        <end position="618"/>
    </location>
</feature>
<feature type="domain" description="Solute-binding protein family 5" evidence="5">
    <location>
        <begin position="107"/>
        <end position="520"/>
    </location>
</feature>
<dbReference type="Gene3D" id="3.10.105.10">
    <property type="entry name" value="Dipeptide-binding Protein, Domain 3"/>
    <property type="match status" value="1"/>
</dbReference>
<comment type="similarity">
    <text evidence="2">Belongs to the bacterial solute-binding protein 5 family.</text>
</comment>
<evidence type="ECO:0000259" key="5">
    <source>
        <dbReference type="Pfam" id="PF00496"/>
    </source>
</evidence>
<evidence type="ECO:0000313" key="7">
    <source>
        <dbReference type="Proteomes" id="UP000199071"/>
    </source>
</evidence>
<protein>
    <submittedName>
        <fullName evidence="6">Microcin C transport system substrate-binding protein</fullName>
    </submittedName>
</protein>
<name>A0A1G6CXW0_9HYPH</name>
<dbReference type="Gene3D" id="3.40.190.10">
    <property type="entry name" value="Periplasmic binding protein-like II"/>
    <property type="match status" value="1"/>
</dbReference>
<dbReference type="InterPro" id="IPR000914">
    <property type="entry name" value="SBP_5_dom"/>
</dbReference>
<dbReference type="PIRSF" id="PIRSF002741">
    <property type="entry name" value="MppA"/>
    <property type="match status" value="1"/>
</dbReference>
<evidence type="ECO:0000313" key="6">
    <source>
        <dbReference type="EMBL" id="SDB37732.1"/>
    </source>
</evidence>
<dbReference type="Pfam" id="PF00496">
    <property type="entry name" value="SBP_bac_5"/>
    <property type="match status" value="1"/>
</dbReference>
<dbReference type="PANTHER" id="PTHR30290:SF64">
    <property type="entry name" value="ABC TRANSPORTER PERIPLASMIC BINDING PROTEIN"/>
    <property type="match status" value="1"/>
</dbReference>
<dbReference type="AlphaFoldDB" id="A0A1G6CXW0"/>
<dbReference type="SUPFAM" id="SSF53850">
    <property type="entry name" value="Periplasmic binding protein-like II"/>
    <property type="match status" value="1"/>
</dbReference>
<keyword evidence="7" id="KW-1185">Reference proteome</keyword>
<sequence>MRRILTSIVALAALAVPATVAAADGEGEWVKATSLIEEPRYPPDFPHFNYVNPDAPKGGTARLSGASPTFDSLNPILSRGIPADGLGLIYESLMIRALDELDISGQYPQIAEAMRVPDDISSVTYRLHPDAKWHDGEPITPEDVVWSYEKLIELNPSQGFYYQHVTGAEITGEREVTFTFDETGNRELPQIVGEILILPKHWWEGTDANGKQRDIASGGLEPPLGSGPYKVAAVSPGRSITYERVPDFWGADLNINIGQNNFDTIRYEYYRDLNVEFEAFKADAFDFWQENEAKRWATGYDIPAVTQGRIKKELVELEQVSGVMVGFVPNLRRPVFQDPKVRQALNYAFDFEELNRTLFFGQYERINSFFFGIPIGWQGLPEGKELEILETVRDQVPPEVFTTEYTNPVGGDRTKSRENLRKAVELFQEAGYTLEGNRMIDPSGNPVSFEILLNGATLEKVALPFQQALKRIGIDASIRSVDSTQFVTRVRSRDFDMIYTGWGQSNSPGNEQLDFWSSDAADRDSSRNYAGIKDPAVDALIKRIIFAKDREEQIAAIRALDRVLMWNHFIIPSYTILPERIAYWNRFGHPEDYGRFVIGFPTIWWWDAEKAAEVGGRQ</sequence>
<evidence type="ECO:0000256" key="3">
    <source>
        <dbReference type="ARBA" id="ARBA00022729"/>
    </source>
</evidence>
<feature type="signal peptide" evidence="4">
    <location>
        <begin position="1"/>
        <end position="22"/>
    </location>
</feature>
<evidence type="ECO:0000256" key="1">
    <source>
        <dbReference type="ARBA" id="ARBA00004418"/>
    </source>
</evidence>
<dbReference type="CDD" id="cd08497">
    <property type="entry name" value="MbnE-like"/>
    <property type="match status" value="1"/>
</dbReference>
<dbReference type="GO" id="GO:1904680">
    <property type="term" value="F:peptide transmembrane transporter activity"/>
    <property type="evidence" value="ECO:0007669"/>
    <property type="project" value="TreeGrafter"/>
</dbReference>
<dbReference type="RefSeq" id="WP_090877137.1">
    <property type="nucleotide sequence ID" value="NZ_FMXQ01000005.1"/>
</dbReference>
<reference evidence="6 7" key="1">
    <citation type="submission" date="2016-10" db="EMBL/GenBank/DDBJ databases">
        <authorList>
            <person name="de Groot N.N."/>
        </authorList>
    </citation>
    <scope>NUCLEOTIDE SEQUENCE [LARGE SCALE GENOMIC DNA]</scope>
    <source>
        <strain evidence="6 7">ATCC 35022</strain>
    </source>
</reference>
<dbReference type="PANTHER" id="PTHR30290">
    <property type="entry name" value="PERIPLASMIC BINDING COMPONENT OF ABC TRANSPORTER"/>
    <property type="match status" value="1"/>
</dbReference>
<dbReference type="GO" id="GO:0042884">
    <property type="term" value="P:microcin transport"/>
    <property type="evidence" value="ECO:0007669"/>
    <property type="project" value="TreeGrafter"/>
</dbReference>
<dbReference type="STRING" id="665467.SAMN02982931_02894"/>
<keyword evidence="3 4" id="KW-0732">Signal</keyword>
<evidence type="ECO:0000256" key="4">
    <source>
        <dbReference type="SAM" id="SignalP"/>
    </source>
</evidence>
<dbReference type="GO" id="GO:0043190">
    <property type="term" value="C:ATP-binding cassette (ABC) transporter complex"/>
    <property type="evidence" value="ECO:0007669"/>
    <property type="project" value="InterPro"/>
</dbReference>
<comment type="subcellular location">
    <subcellularLocation>
        <location evidence="1">Periplasm</location>
    </subcellularLocation>
</comment>
<dbReference type="GO" id="GO:0030288">
    <property type="term" value="C:outer membrane-bounded periplasmic space"/>
    <property type="evidence" value="ECO:0007669"/>
    <property type="project" value="TreeGrafter"/>
</dbReference>
<dbReference type="OrthoDB" id="9803988at2"/>
<dbReference type="Proteomes" id="UP000199071">
    <property type="component" value="Unassembled WGS sequence"/>
</dbReference>
<gene>
    <name evidence="6" type="ORF">SAMN02982931_02894</name>
</gene>
<dbReference type="InterPro" id="IPR030678">
    <property type="entry name" value="Peptide/Ni-bd"/>
</dbReference>
<proteinExistence type="inferred from homology"/>